<sequence length="1144" mass="128862">MSQILYGCTSAYCTTPTCLSCNKRLNARPFRAPTRLTAAALAHFLASQDYPHRGLCPHQPKVAPDSLDIEGAVGVEVRHDASPSGRARRAVPVIDPRHQLSRRMSATMPQANGGQSQLARVLDAVHERHQTRKDPKALVQNVFDTVSVIYSYSKQIPGPASLFALLRSPEPPDLSTLDASQSPSIIDSANETNEELATHTNGHVARSAVNGSHAPADPDPPPSQPLQRDSHRPNSLSITSEVLSNGQRVHKIRHHLPQSTDSPQSSPPKSHEPSILDGSADLQPSSPKMRNKPPTLNLPQNKKSNPVPRPNIASDNNAGHVSSKRGPVLPVVSHLTCDIMDQLKEDVYHHRNEQPPDFNIVVDFESNRRFRPSKPFVNRSMFYTLSDPETLLRSFRDKPNEAYKDSPLPHLDSTALSRSFCDWNRRNGALIFDSLWLAVEALFRPPPELDVQKSPRLKPSRKNAPANASPAQPCGNGTCTSSGRYLEDEEAAHIVMICIHALTSLVPIGWPHTWIQLRKFRSWGIILPNAPPHTDFSSGFIDPWLSIIDELEYEPATRLADRLLRGIGARLCFEQILSSLGHRERHPHGGAYPEKNSGLVDILIKHLVKVEQEALASKEKRKSTLNTKDDPGWTVTATFMEWMRTVIIKKWDGKAEVNRWSNIGTAIMLFSQLHVNCDLLNLRPTMFSMPYINERIDPVTEATEYINREYQPNTFHVFQYPCLFPADYLVGYFRTINFTSMFKQYERTERASQLQRAMENYLKEPYWYVIRTRLKVTLSDYFVLDVSRNNALKDTLDQLWGQETRALLKPLKVKMGMQEGEVGLDQGGVTYEFFRVVLHEAFKPDTGMFTIDPQTRMTWFQPASLEPEWKFEMLGVLFSLALYNGITLPVTFPLAFYHALLPISPSYDYSTNSTDYIRDGWPTLAKSFDELLAWADDDVADIFMRDYTFSFSAFGQNMDWRHPAAPTPPDPPLVSNANRRQFVKDYIHWLTVRSIAPQLTAFRKGFAACLSPQSLSLFSPPSLRALAEGLQYIDAHALRAAARYEDGYHAEHRTIRAFWQVVEGWDQKDRRRLLEFVTASERVPVTGLESMNFVIGRAGGDTELLPTSSTCFGKLMLPEYEGGVERVAEKLGVAVRCGRGFGVV</sequence>
<dbReference type="EC" id="2.3.2.26" evidence="2"/>
<evidence type="ECO:0000256" key="4">
    <source>
        <dbReference type="ARBA" id="ARBA00022786"/>
    </source>
</evidence>
<dbReference type="Proteomes" id="UP000240883">
    <property type="component" value="Unassembled WGS sequence"/>
</dbReference>
<dbReference type="Gene3D" id="3.30.2410.10">
    <property type="entry name" value="Hect, E3 ligase catalytic domain"/>
    <property type="match status" value="1"/>
</dbReference>
<evidence type="ECO:0000256" key="6">
    <source>
        <dbReference type="SAM" id="MobiDB-lite"/>
    </source>
</evidence>
<keyword evidence="4 5" id="KW-0833">Ubl conjugation pathway</keyword>
<feature type="region of interest" description="Disordered" evidence="6">
    <location>
        <begin position="450"/>
        <end position="475"/>
    </location>
</feature>
<dbReference type="Pfam" id="PF00632">
    <property type="entry name" value="HECT"/>
    <property type="match status" value="1"/>
</dbReference>
<evidence type="ECO:0000313" key="8">
    <source>
        <dbReference type="EMBL" id="PSN73624.1"/>
    </source>
</evidence>
<dbReference type="Gene3D" id="3.30.2160.10">
    <property type="entry name" value="Hect, E3 ligase catalytic domain"/>
    <property type="match status" value="1"/>
</dbReference>
<feature type="compositionally biased region" description="Low complexity" evidence="6">
    <location>
        <begin position="257"/>
        <end position="268"/>
    </location>
</feature>
<gene>
    <name evidence="8" type="ORF">BS50DRAFT_482755</name>
</gene>
<dbReference type="InterPro" id="IPR032353">
    <property type="entry name" value="AZUL"/>
</dbReference>
<feature type="active site" description="Glycyl thioester intermediate" evidence="5">
    <location>
        <position position="1111"/>
    </location>
</feature>
<proteinExistence type="predicted"/>
<comment type="catalytic activity">
    <reaction evidence="1">
        <text>S-ubiquitinyl-[E2 ubiquitin-conjugating enzyme]-L-cysteine + [acceptor protein]-L-lysine = [E2 ubiquitin-conjugating enzyme]-L-cysteine + N(6)-ubiquitinyl-[acceptor protein]-L-lysine.</text>
        <dbReference type="EC" id="2.3.2.26"/>
    </reaction>
</comment>
<evidence type="ECO:0000256" key="2">
    <source>
        <dbReference type="ARBA" id="ARBA00012485"/>
    </source>
</evidence>
<feature type="region of interest" description="Disordered" evidence="6">
    <location>
        <begin position="208"/>
        <end position="233"/>
    </location>
</feature>
<dbReference type="InterPro" id="IPR035983">
    <property type="entry name" value="Hect_E3_ubiquitin_ligase"/>
</dbReference>
<reference evidence="8 9" key="1">
    <citation type="journal article" date="2018" name="Front. Microbiol.">
        <title>Genome-Wide Analysis of Corynespora cassiicola Leaf Fall Disease Putative Effectors.</title>
        <authorList>
            <person name="Lopez D."/>
            <person name="Ribeiro S."/>
            <person name="Label P."/>
            <person name="Fumanal B."/>
            <person name="Venisse J.S."/>
            <person name="Kohler A."/>
            <person name="de Oliveira R.R."/>
            <person name="Labutti K."/>
            <person name="Lipzen A."/>
            <person name="Lail K."/>
            <person name="Bauer D."/>
            <person name="Ohm R.A."/>
            <person name="Barry K.W."/>
            <person name="Spatafora J."/>
            <person name="Grigoriev I.V."/>
            <person name="Martin F.M."/>
            <person name="Pujade-Renaud V."/>
        </authorList>
    </citation>
    <scope>NUCLEOTIDE SEQUENCE [LARGE SCALE GENOMIC DNA]</scope>
    <source>
        <strain evidence="8 9">Philippines</strain>
    </source>
</reference>
<dbReference type="SUPFAM" id="SSF56204">
    <property type="entry name" value="Hect, E3 ligase catalytic domain"/>
    <property type="match status" value="1"/>
</dbReference>
<dbReference type="PANTHER" id="PTHR45700:SF8">
    <property type="entry name" value="HECT-TYPE E3 UBIQUITIN TRANSFERASE"/>
    <property type="match status" value="1"/>
</dbReference>
<dbReference type="STRING" id="1448308.A0A2T2P7G5"/>
<name>A0A2T2P7G5_CORCC</name>
<feature type="domain" description="HECT" evidence="7">
    <location>
        <begin position="803"/>
        <end position="1144"/>
    </location>
</feature>
<dbReference type="SMART" id="SM00119">
    <property type="entry name" value="HECTc"/>
    <property type="match status" value="1"/>
</dbReference>
<dbReference type="GO" id="GO:0000209">
    <property type="term" value="P:protein polyubiquitination"/>
    <property type="evidence" value="ECO:0007669"/>
    <property type="project" value="InterPro"/>
</dbReference>
<keyword evidence="9" id="KW-1185">Reference proteome</keyword>
<protein>
    <recommendedName>
        <fullName evidence="2">HECT-type E3 ubiquitin transferase</fullName>
        <ecNumber evidence="2">2.3.2.26</ecNumber>
    </recommendedName>
</protein>
<dbReference type="Pfam" id="PF16558">
    <property type="entry name" value="AZUL"/>
    <property type="match status" value="1"/>
</dbReference>
<dbReference type="PROSITE" id="PS50237">
    <property type="entry name" value="HECT"/>
    <property type="match status" value="1"/>
</dbReference>
<dbReference type="AlphaFoldDB" id="A0A2T2P7G5"/>
<evidence type="ECO:0000313" key="9">
    <source>
        <dbReference type="Proteomes" id="UP000240883"/>
    </source>
</evidence>
<feature type="region of interest" description="Disordered" evidence="6">
    <location>
        <begin position="256"/>
        <end position="326"/>
    </location>
</feature>
<dbReference type="FunFam" id="3.30.2410.10:FF:000003">
    <property type="entry name" value="probable E3 ubiquitin-protein ligase HERC4 isoform X1"/>
    <property type="match status" value="1"/>
</dbReference>
<evidence type="ECO:0000259" key="7">
    <source>
        <dbReference type="PROSITE" id="PS50237"/>
    </source>
</evidence>
<dbReference type="Gene3D" id="3.90.1750.10">
    <property type="entry name" value="Hect, E3 ligase catalytic domains"/>
    <property type="match status" value="1"/>
</dbReference>
<dbReference type="InterPro" id="IPR044611">
    <property type="entry name" value="E3A/B/C-like"/>
</dbReference>
<evidence type="ECO:0000256" key="1">
    <source>
        <dbReference type="ARBA" id="ARBA00000885"/>
    </source>
</evidence>
<dbReference type="EMBL" id="KZ678129">
    <property type="protein sequence ID" value="PSN73624.1"/>
    <property type="molecule type" value="Genomic_DNA"/>
</dbReference>
<accession>A0A2T2P7G5</accession>
<evidence type="ECO:0000256" key="3">
    <source>
        <dbReference type="ARBA" id="ARBA00022679"/>
    </source>
</evidence>
<organism evidence="8 9">
    <name type="scientific">Corynespora cassiicola Philippines</name>
    <dbReference type="NCBI Taxonomy" id="1448308"/>
    <lineage>
        <taxon>Eukaryota</taxon>
        <taxon>Fungi</taxon>
        <taxon>Dikarya</taxon>
        <taxon>Ascomycota</taxon>
        <taxon>Pezizomycotina</taxon>
        <taxon>Dothideomycetes</taxon>
        <taxon>Pleosporomycetidae</taxon>
        <taxon>Pleosporales</taxon>
        <taxon>Corynesporascaceae</taxon>
        <taxon>Corynespora</taxon>
    </lineage>
</organism>
<evidence type="ECO:0000256" key="5">
    <source>
        <dbReference type="PROSITE-ProRule" id="PRU00104"/>
    </source>
</evidence>
<dbReference type="GO" id="GO:0061630">
    <property type="term" value="F:ubiquitin protein ligase activity"/>
    <property type="evidence" value="ECO:0007669"/>
    <property type="project" value="UniProtKB-EC"/>
</dbReference>
<dbReference type="OrthoDB" id="5981550at2759"/>
<dbReference type="PANTHER" id="PTHR45700">
    <property type="entry name" value="UBIQUITIN-PROTEIN LIGASE E3C"/>
    <property type="match status" value="1"/>
</dbReference>
<keyword evidence="3" id="KW-0808">Transferase</keyword>
<dbReference type="InterPro" id="IPR000569">
    <property type="entry name" value="HECT_dom"/>
</dbReference>